<evidence type="ECO:0000256" key="8">
    <source>
        <dbReference type="ARBA" id="ARBA00075789"/>
    </source>
</evidence>
<accession>A0A379JKZ3</accession>
<dbReference type="Gene3D" id="3.30.1050.10">
    <property type="entry name" value="SCP2 sterol-binding domain"/>
    <property type="match status" value="1"/>
</dbReference>
<evidence type="ECO:0000313" key="11">
    <source>
        <dbReference type="EMBL" id="SUD49016.1"/>
    </source>
</evidence>
<dbReference type="InterPro" id="IPR029229">
    <property type="entry name" value="Alkyl_sulf_C"/>
</dbReference>
<dbReference type="GO" id="GO:0046872">
    <property type="term" value="F:metal ion binding"/>
    <property type="evidence" value="ECO:0007669"/>
    <property type="project" value="UniProtKB-KW"/>
</dbReference>
<evidence type="ECO:0000256" key="5">
    <source>
        <dbReference type="ARBA" id="ARBA00033751"/>
    </source>
</evidence>
<sequence length="691" mass="74708">MVDDHRADTDDTRRTGRLALSRRGALGAGAAALMAAGVGSAATACGDDARASAEERPSRNPVDPSDHVLARQRQARDTLPFTDTADFADADRGFLAAPESGVITDAEGKTVWDSDSYDFLQGGCPNSVHPSLWRQGQLVVKSGLYEVVPGIYQIRGLDLSNMTIVEGDTGIVVIDPLISVETAAAGLALYRAHRGDRPVTGLIYTHAHVDHFGGAQGVVTVEDVRAGRVPVLAPRGFLEHAVAENVYAGTAMARRSAYMYGAALPRGDRGQVGTGLGMTTSVGTVSLVPPTRDITHTGQEETIDGVRIVFQITPGTEAPAEMNFYFPDRRALCMAENATHTLHNIVTLRGALVRDAHVWAKYLTEAIQLFGGRSEVAFASHHWPTWGSERIVEWLGLQRDTYGYLHDQTLRLLNKGYVGAEIAELMTMPPALETAWASHGYYGSVSHNVKAVYQRYMGWFDGNPAHLWEHPPVESAKRHVAAMGGADGVLRTARAAYAEGDYRWAAQVLDYLIFAEPEHEAAKMLQASTFEQLAYGSENGPWRNFYLSGAHELRNGPFGTPTKADAAGVAAALTVEQVFDAVALRVDGPKAWETRLVTDWVVTDENRTHRADLRNGVLVHYDTVPGEPDSVPADATFSLTRATLVGVLTGAVTMIDAVKSGEVRVAGDPLRLQQLRDVLDTPDPEFAIVTP</sequence>
<dbReference type="CDD" id="cd07710">
    <property type="entry name" value="arylsulfatase_Sdsa1-like_MBL-fold"/>
    <property type="match status" value="1"/>
</dbReference>
<gene>
    <name evidence="11" type="ORF">NCTC1934_06366</name>
</gene>
<dbReference type="InterPro" id="IPR006311">
    <property type="entry name" value="TAT_signal"/>
</dbReference>
<dbReference type="Proteomes" id="UP000255467">
    <property type="component" value="Unassembled WGS sequence"/>
</dbReference>
<comment type="similarity">
    <text evidence="5">Belongs to the metallo-beta-lactamase superfamily. Type III sulfatase family.</text>
</comment>
<dbReference type="InterPro" id="IPR001279">
    <property type="entry name" value="Metallo-B-lactamas"/>
</dbReference>
<dbReference type="FunFam" id="1.25.40.880:FF:000001">
    <property type="entry name" value="SDS hydrolase SdsA1"/>
    <property type="match status" value="1"/>
</dbReference>
<evidence type="ECO:0000313" key="12">
    <source>
        <dbReference type="Proteomes" id="UP000255467"/>
    </source>
</evidence>
<proteinExistence type="inferred from homology"/>
<comment type="cofactor">
    <cofactor evidence="1">
        <name>Zn(2+)</name>
        <dbReference type="ChEBI" id="CHEBI:29105"/>
    </cofactor>
</comment>
<dbReference type="InterPro" id="IPR044097">
    <property type="entry name" value="Bds1/SdsA1_MBL-fold"/>
</dbReference>
<dbReference type="PANTHER" id="PTHR43223:SF1">
    <property type="entry name" value="ALKYL_ARYL-SULFATASE BDS1"/>
    <property type="match status" value="1"/>
</dbReference>
<dbReference type="Gene3D" id="1.25.40.880">
    <property type="entry name" value="Alkyl sulfatase, dimerisation domain"/>
    <property type="match status" value="1"/>
</dbReference>
<dbReference type="PROSITE" id="PS51318">
    <property type="entry name" value="TAT"/>
    <property type="match status" value="1"/>
</dbReference>
<dbReference type="FunFam" id="3.60.15.30:FF:000001">
    <property type="entry name" value="Alkyl/aryl-sulfatase BDS1"/>
    <property type="match status" value="1"/>
</dbReference>
<dbReference type="InterPro" id="IPR052195">
    <property type="entry name" value="Bact_Alkyl/Aryl-Sulfatase"/>
</dbReference>
<dbReference type="GO" id="GO:0018741">
    <property type="term" value="F:linear primary-alkylsulfatase activity"/>
    <property type="evidence" value="ECO:0007669"/>
    <property type="project" value="UniProtKB-EC"/>
</dbReference>
<dbReference type="STRING" id="1406858.GCA_000710895_00954"/>
<feature type="region of interest" description="Disordered" evidence="9">
    <location>
        <begin position="48"/>
        <end position="67"/>
    </location>
</feature>
<dbReference type="SMART" id="SM00849">
    <property type="entry name" value="Lactamase_B"/>
    <property type="match status" value="1"/>
</dbReference>
<protein>
    <recommendedName>
        <fullName evidence="7">Linear primary-alkylsulfatase</fullName>
        <ecNumber evidence="6">3.1.6.21</ecNumber>
    </recommendedName>
    <alternativeName>
        <fullName evidence="8">Type III linear primary-alkylsulfatase</fullName>
    </alternativeName>
</protein>
<dbReference type="AlphaFoldDB" id="A0A379JKZ3"/>
<evidence type="ECO:0000256" key="9">
    <source>
        <dbReference type="SAM" id="MobiDB-lite"/>
    </source>
</evidence>
<dbReference type="InterPro" id="IPR038536">
    <property type="entry name" value="Alkyl/aryl-sulf_dimr_sf"/>
</dbReference>
<evidence type="ECO:0000256" key="7">
    <source>
        <dbReference type="ARBA" id="ARBA00068034"/>
    </source>
</evidence>
<feature type="domain" description="Metallo-beta-lactamase" evidence="10">
    <location>
        <begin position="159"/>
        <end position="381"/>
    </location>
</feature>
<evidence type="ECO:0000256" key="6">
    <source>
        <dbReference type="ARBA" id="ARBA00066568"/>
    </source>
</evidence>
<dbReference type="InterPro" id="IPR036527">
    <property type="entry name" value="SCP2_sterol-bd_dom_sf"/>
</dbReference>
<evidence type="ECO:0000256" key="4">
    <source>
        <dbReference type="ARBA" id="ARBA00022833"/>
    </source>
</evidence>
<dbReference type="SUPFAM" id="SSF55718">
    <property type="entry name" value="SCP-like"/>
    <property type="match status" value="1"/>
</dbReference>
<evidence type="ECO:0000256" key="2">
    <source>
        <dbReference type="ARBA" id="ARBA00022723"/>
    </source>
</evidence>
<keyword evidence="12" id="KW-1185">Reference proteome</keyword>
<dbReference type="InterPro" id="IPR029228">
    <property type="entry name" value="Alkyl_sulf_dimr"/>
</dbReference>
<dbReference type="Pfam" id="PF00753">
    <property type="entry name" value="Lactamase_B"/>
    <property type="match status" value="1"/>
</dbReference>
<dbReference type="GO" id="GO:0018909">
    <property type="term" value="P:dodecyl sulfate metabolic process"/>
    <property type="evidence" value="ECO:0007669"/>
    <property type="project" value="InterPro"/>
</dbReference>
<organism evidence="11 12">
    <name type="scientific">Nocardia otitidiscaviarum</name>
    <dbReference type="NCBI Taxonomy" id="1823"/>
    <lineage>
        <taxon>Bacteria</taxon>
        <taxon>Bacillati</taxon>
        <taxon>Actinomycetota</taxon>
        <taxon>Actinomycetes</taxon>
        <taxon>Mycobacteriales</taxon>
        <taxon>Nocardiaceae</taxon>
        <taxon>Nocardia</taxon>
    </lineage>
</organism>
<dbReference type="Pfam" id="PF14864">
    <property type="entry name" value="Alkyl_sulf_C"/>
    <property type="match status" value="1"/>
</dbReference>
<keyword evidence="3" id="KW-0378">Hydrolase</keyword>
<dbReference type="Pfam" id="PF14863">
    <property type="entry name" value="Alkyl_sulf_dimr"/>
    <property type="match status" value="1"/>
</dbReference>
<dbReference type="SUPFAM" id="SSF56281">
    <property type="entry name" value="Metallo-hydrolase/oxidoreductase"/>
    <property type="match status" value="1"/>
</dbReference>
<dbReference type="GO" id="GO:0046983">
    <property type="term" value="F:protein dimerization activity"/>
    <property type="evidence" value="ECO:0007669"/>
    <property type="project" value="InterPro"/>
</dbReference>
<evidence type="ECO:0000256" key="3">
    <source>
        <dbReference type="ARBA" id="ARBA00022801"/>
    </source>
</evidence>
<dbReference type="RefSeq" id="WP_081592874.1">
    <property type="nucleotide sequence ID" value="NZ_UGRY01000006.1"/>
</dbReference>
<name>A0A379JKZ3_9NOCA</name>
<keyword evidence="4" id="KW-0862">Zinc</keyword>
<dbReference type="InterPro" id="IPR036866">
    <property type="entry name" value="RibonucZ/Hydroxyglut_hydro"/>
</dbReference>
<evidence type="ECO:0000259" key="10">
    <source>
        <dbReference type="SMART" id="SM00849"/>
    </source>
</evidence>
<dbReference type="EC" id="3.1.6.21" evidence="6"/>
<evidence type="ECO:0000256" key="1">
    <source>
        <dbReference type="ARBA" id="ARBA00001947"/>
    </source>
</evidence>
<reference evidence="11 12" key="1">
    <citation type="submission" date="2018-06" db="EMBL/GenBank/DDBJ databases">
        <authorList>
            <consortium name="Pathogen Informatics"/>
            <person name="Doyle S."/>
        </authorList>
    </citation>
    <scope>NUCLEOTIDE SEQUENCE [LARGE SCALE GENOMIC DNA]</scope>
    <source>
        <strain evidence="11 12">NCTC1934</strain>
    </source>
</reference>
<dbReference type="EMBL" id="UGRY01000006">
    <property type="protein sequence ID" value="SUD49016.1"/>
    <property type="molecule type" value="Genomic_DNA"/>
</dbReference>
<dbReference type="Gene3D" id="3.60.15.30">
    <property type="entry name" value="Metallo-beta-lactamase domain"/>
    <property type="match status" value="1"/>
</dbReference>
<keyword evidence="2" id="KW-0479">Metal-binding</keyword>
<dbReference type="PANTHER" id="PTHR43223">
    <property type="entry name" value="ALKYL/ARYL-SULFATASE"/>
    <property type="match status" value="1"/>
</dbReference>